<keyword evidence="4" id="KW-1185">Reference proteome</keyword>
<accession>A0A9Q8VAV5</accession>
<keyword evidence="1" id="KW-0732">Signal</keyword>
<dbReference type="KEGG" id="ptkz:JDV02_004498"/>
<evidence type="ECO:0000313" key="4">
    <source>
        <dbReference type="Proteomes" id="UP000829364"/>
    </source>
</evidence>
<protein>
    <recommendedName>
        <fullName evidence="2">P68 RBP/TagC-like beta-propeller domain-containing protein</fullName>
    </recommendedName>
</protein>
<dbReference type="OrthoDB" id="4180726at2759"/>
<evidence type="ECO:0000256" key="1">
    <source>
        <dbReference type="SAM" id="SignalP"/>
    </source>
</evidence>
<evidence type="ECO:0000259" key="2">
    <source>
        <dbReference type="Pfam" id="PF21311"/>
    </source>
</evidence>
<proteinExistence type="predicted"/>
<dbReference type="EMBL" id="CP086356">
    <property type="protein sequence ID" value="UNI18216.1"/>
    <property type="molecule type" value="Genomic_DNA"/>
</dbReference>
<dbReference type="Proteomes" id="UP000829364">
    <property type="component" value="Chromosome 3"/>
</dbReference>
<gene>
    <name evidence="3" type="ORF">JDV02_004498</name>
</gene>
<dbReference type="Pfam" id="PF21311">
    <property type="entry name" value="Phage_RBD_prop"/>
    <property type="match status" value="1"/>
</dbReference>
<feature type="chain" id="PRO_5040471891" description="P68 RBP/TagC-like beta-propeller domain-containing protein" evidence="1">
    <location>
        <begin position="26"/>
        <end position="339"/>
    </location>
</feature>
<dbReference type="RefSeq" id="XP_047841697.1">
    <property type="nucleotide sequence ID" value="XM_047985720.1"/>
</dbReference>
<dbReference type="GeneID" id="72066452"/>
<dbReference type="AlphaFoldDB" id="A0A9Q8VAV5"/>
<name>A0A9Q8VAV5_9HYPO</name>
<feature type="domain" description="P68 RBP/TagC-like beta-propeller" evidence="2">
    <location>
        <begin position="74"/>
        <end position="330"/>
    </location>
</feature>
<organism evidence="3 4">
    <name type="scientific">Purpureocillium takamizusanense</name>
    <dbReference type="NCBI Taxonomy" id="2060973"/>
    <lineage>
        <taxon>Eukaryota</taxon>
        <taxon>Fungi</taxon>
        <taxon>Dikarya</taxon>
        <taxon>Ascomycota</taxon>
        <taxon>Pezizomycotina</taxon>
        <taxon>Sordariomycetes</taxon>
        <taxon>Hypocreomycetidae</taxon>
        <taxon>Hypocreales</taxon>
        <taxon>Ophiocordycipitaceae</taxon>
        <taxon>Purpureocillium</taxon>
    </lineage>
</organism>
<dbReference type="InterPro" id="IPR048799">
    <property type="entry name" value="P68_RBP_TagC-like_beta-prop"/>
</dbReference>
<reference evidence="3" key="1">
    <citation type="submission" date="2021-11" db="EMBL/GenBank/DDBJ databases">
        <title>Purpureocillium_takamizusanense_genome.</title>
        <authorList>
            <person name="Nguyen N.-H."/>
        </authorList>
    </citation>
    <scope>NUCLEOTIDE SEQUENCE</scope>
    <source>
        <strain evidence="3">PT3</strain>
    </source>
</reference>
<sequence length="339" mass="36671">MGSLRQLALAFAPLVVSLLTSTTRASVIIAERSVAELATEQSIAPRAVAPSAYFKLNEPSHDLFRHKTLKDDTVQQSFAFDQKNRRLFVAQRKNGTPGDKGDLCITELDFSGKYVGHMYVLGSGHGVAIGAEPVGADTFLWTEANCKSNGYGERLARFKWAKGKTVNVGSGSNAVTKFKPFPSSSNIICNINGLDQSLVCRYSCKEGKCLAGFAIDKARKGDFSAPLYNVPQPALKGRSDVFQGYVAYGSYVYMLSGTSNDINHGKLDSEVTSVDVNTGKIKQGPVFTEAGKSLEFREPEGMGVYTTAAGEPRLFLGFASGKAGDRRCNLFYKNVLVKP</sequence>
<evidence type="ECO:0000313" key="3">
    <source>
        <dbReference type="EMBL" id="UNI18216.1"/>
    </source>
</evidence>
<feature type="signal peptide" evidence="1">
    <location>
        <begin position="1"/>
        <end position="25"/>
    </location>
</feature>